<evidence type="ECO:0000259" key="16">
    <source>
        <dbReference type="PROSITE" id="PS00022"/>
    </source>
</evidence>
<evidence type="ECO:0000313" key="17">
    <source>
        <dbReference type="Proteomes" id="UP001652625"/>
    </source>
</evidence>
<dbReference type="InterPro" id="IPR015812">
    <property type="entry name" value="Integrin_bsu"/>
</dbReference>
<dbReference type="PROSITE" id="PS00022">
    <property type="entry name" value="EGF_1"/>
    <property type="match status" value="1"/>
</dbReference>
<organism evidence="17 18">
    <name type="scientific">Hydra vulgaris</name>
    <name type="common">Hydra</name>
    <name type="synonym">Hydra attenuata</name>
    <dbReference type="NCBI Taxonomy" id="6087"/>
    <lineage>
        <taxon>Eukaryota</taxon>
        <taxon>Metazoa</taxon>
        <taxon>Cnidaria</taxon>
        <taxon>Hydrozoa</taxon>
        <taxon>Hydroidolina</taxon>
        <taxon>Anthoathecata</taxon>
        <taxon>Aplanulata</taxon>
        <taxon>Hydridae</taxon>
        <taxon>Hydra</taxon>
    </lineage>
</organism>
<keyword evidence="9 13" id="KW-0401">Integrin</keyword>
<keyword evidence="10 14" id="KW-0472">Membrane</keyword>
<dbReference type="InterPro" id="IPR057073">
    <property type="entry name" value="EGF_integrin_2"/>
</dbReference>
<dbReference type="PANTHER" id="PTHR10082">
    <property type="entry name" value="INTEGRIN BETA SUBUNIT"/>
    <property type="match status" value="1"/>
</dbReference>
<evidence type="ECO:0000256" key="6">
    <source>
        <dbReference type="ARBA" id="ARBA00022737"/>
    </source>
</evidence>
<evidence type="ECO:0000256" key="2">
    <source>
        <dbReference type="ARBA" id="ARBA00007449"/>
    </source>
</evidence>
<reference evidence="18" key="1">
    <citation type="submission" date="2025-08" db="UniProtKB">
        <authorList>
            <consortium name="RefSeq"/>
        </authorList>
    </citation>
    <scope>IDENTIFICATION</scope>
</reference>
<evidence type="ECO:0000256" key="13">
    <source>
        <dbReference type="RuleBase" id="RU000633"/>
    </source>
</evidence>
<evidence type="ECO:0000313" key="18">
    <source>
        <dbReference type="RefSeq" id="XP_065666327.1"/>
    </source>
</evidence>
<dbReference type="InterPro" id="IPR057243">
    <property type="entry name" value="Integrin_I-EGF_CS"/>
</dbReference>
<sequence length="803" mass="87813">MAFLFTNACFSFILVFYFDYLQICSSQVVSKCTSATLCADCILVGSYCSWCNDDDFLQINPSKYRCDTLSNLTQSGCKNITIVNSDFQITKNDDFQDLVQVKPQEIAVQLRPGQPVKVKISIKPAPDYPVDLYLLMDVSNSMADDLLILKNLGVVLASSIKNITKNYRLGFGTFVDKNIVPFIQPEYPNFPCNVIKLSNCRGVFSYDHFFDFSQDGTQFQNSVAAQNISGTLNVPQGLFDALMQTTVCEQELNWRDKNTCRKIIVIVTDAAPKVGGDGKIGGLWKVNDAKCHMTKATSSSQSILLEYSAYDIYDYPSVFQLNQKLKEYQVVPIIAVTSDVIGQYQDIANVWKDLGTVIAELKSDSSNIVELIKNNYNLISSTVRLSDNSPDNFIISYEVNSTQCPSGSGNLCPNVSLQQQVDFFVTITAKTCPTDLASAPNMLAINIAGFGVVNVKVQYLCNCPCAAFAVQSSPKCSNGHGTFECGVCKCDSGYYGSVCQCDSSSSQYNGTSNCQADPNSNSSLCSGYGSCICGQCVCVPIALPRKVTGKFCECRNFGCDLFEGKECGGDTRGACVCGQCICNKGFLGSNCGSIDCNYNLQAKCTVDGVVCSGNGNCDCQQGGCNCNTGYSGTYCETCVTCPEICNNQTRQNCILCNNFNDEINYNKIDVNCTNCNLYPMINVTNAQQCSIILNSTCKVFYSITYQVSNQLSSEITQVQTTLSCAAALVANKDILPIVLGIVGGILLLGILLLLIWKLLVTLHDKKEFEKYTTGQIKSNWEEAENPIYQQAKQEFHNPVFAGN</sequence>
<dbReference type="PROSITE" id="PS52047">
    <property type="entry name" value="I_EGF_2"/>
    <property type="match status" value="1"/>
</dbReference>
<dbReference type="Gene3D" id="1.20.5.100">
    <property type="entry name" value="Cytochrome c1, transmembrane anchor, C-terminal"/>
    <property type="match status" value="1"/>
</dbReference>
<dbReference type="SUPFAM" id="SSF69179">
    <property type="entry name" value="Integrin domains"/>
    <property type="match status" value="1"/>
</dbReference>
<proteinExistence type="inferred from homology"/>
<feature type="chain" id="PRO_5045783899" description="Integrin beta" evidence="15">
    <location>
        <begin position="27"/>
        <end position="803"/>
    </location>
</feature>
<dbReference type="InterPro" id="IPR002369">
    <property type="entry name" value="Integrin_bsu_VWA"/>
</dbReference>
<evidence type="ECO:0000256" key="14">
    <source>
        <dbReference type="SAM" id="Phobius"/>
    </source>
</evidence>
<dbReference type="Gene3D" id="2.10.25.10">
    <property type="entry name" value="Laminin"/>
    <property type="match status" value="4"/>
</dbReference>
<evidence type="ECO:0000256" key="11">
    <source>
        <dbReference type="ARBA" id="ARBA00023157"/>
    </source>
</evidence>
<dbReference type="GeneID" id="101238114"/>
<dbReference type="InterPro" id="IPR033760">
    <property type="entry name" value="Integrin_beta_N"/>
</dbReference>
<gene>
    <name evidence="18" type="primary">LOC101238114</name>
</gene>
<dbReference type="Pfam" id="PF08725">
    <property type="entry name" value="Integrin_b_cyt"/>
    <property type="match status" value="1"/>
</dbReference>
<feature type="domain" description="EGF-like" evidence="16">
    <location>
        <begin position="624"/>
        <end position="635"/>
    </location>
</feature>
<feature type="transmembrane region" description="Helical" evidence="14">
    <location>
        <begin position="734"/>
        <end position="756"/>
    </location>
</feature>
<keyword evidence="3" id="KW-0245">EGF-like domain</keyword>
<dbReference type="SMART" id="SM01241">
    <property type="entry name" value="Integrin_b_cyt"/>
    <property type="match status" value="1"/>
</dbReference>
<evidence type="ECO:0000256" key="4">
    <source>
        <dbReference type="ARBA" id="ARBA00022692"/>
    </source>
</evidence>
<keyword evidence="11" id="KW-1015">Disulfide bond</keyword>
<dbReference type="Pfam" id="PF00362">
    <property type="entry name" value="Integrin_beta"/>
    <property type="match status" value="1"/>
</dbReference>
<dbReference type="Gene3D" id="3.40.50.410">
    <property type="entry name" value="von Willebrand factor, type A domain"/>
    <property type="match status" value="1"/>
</dbReference>
<dbReference type="InterPro" id="IPR040622">
    <property type="entry name" value="EGF_integrin_1"/>
</dbReference>
<protein>
    <recommendedName>
        <fullName evidence="13">Integrin beta</fullName>
    </recommendedName>
</protein>
<keyword evidence="17" id="KW-1185">Reference proteome</keyword>
<dbReference type="Proteomes" id="UP001652625">
    <property type="component" value="Chromosome 11"/>
</dbReference>
<dbReference type="GO" id="GO:0007229">
    <property type="term" value="P:integrin-mediated signaling pathway"/>
    <property type="evidence" value="ECO:0007669"/>
    <property type="project" value="UniProtKB-KW"/>
</dbReference>
<dbReference type="Pfam" id="PF23105">
    <property type="entry name" value="EGF_integrin"/>
    <property type="match status" value="1"/>
</dbReference>
<dbReference type="SUPFAM" id="SSF57196">
    <property type="entry name" value="EGF/Laminin"/>
    <property type="match status" value="1"/>
</dbReference>
<dbReference type="PANTHER" id="PTHR10082:SF60">
    <property type="entry name" value="INTEGRIN BETA-PS"/>
    <property type="match status" value="1"/>
</dbReference>
<keyword evidence="8 14" id="KW-1133">Transmembrane helix</keyword>
<comment type="similarity">
    <text evidence="2 13">Belongs to the integrin beta chain family.</text>
</comment>
<evidence type="ECO:0000256" key="15">
    <source>
        <dbReference type="SAM" id="SignalP"/>
    </source>
</evidence>
<dbReference type="SMART" id="SM00187">
    <property type="entry name" value="INB"/>
    <property type="match status" value="1"/>
</dbReference>
<comment type="subcellular location">
    <subcellularLocation>
        <location evidence="13">Cell membrane</location>
        <topology evidence="13">Single-pass type I membrane protein</topology>
    </subcellularLocation>
    <subcellularLocation>
        <location evidence="1">Membrane</location>
        <topology evidence="1">Single-pass type I membrane protein</topology>
    </subcellularLocation>
</comment>
<dbReference type="InterPro" id="IPR032695">
    <property type="entry name" value="Integrin_dom_sf"/>
</dbReference>
<keyword evidence="5 15" id="KW-0732">Signal</keyword>
<dbReference type="SUPFAM" id="SSF53300">
    <property type="entry name" value="vWA-like"/>
    <property type="match status" value="1"/>
</dbReference>
<feature type="signal peptide" evidence="15">
    <location>
        <begin position="1"/>
        <end position="26"/>
    </location>
</feature>
<dbReference type="Gene3D" id="2.60.40.1510">
    <property type="entry name" value="ntegrin, alpha v. Chain A, domain 3"/>
    <property type="match status" value="1"/>
</dbReference>
<dbReference type="PIRSF" id="PIRSF002512">
    <property type="entry name" value="Integrin_B"/>
    <property type="match status" value="1"/>
</dbReference>
<evidence type="ECO:0000256" key="7">
    <source>
        <dbReference type="ARBA" id="ARBA00022889"/>
    </source>
</evidence>
<dbReference type="SMART" id="SM00327">
    <property type="entry name" value="VWA"/>
    <property type="match status" value="1"/>
</dbReference>
<keyword evidence="7 13" id="KW-0130">Cell adhesion</keyword>
<dbReference type="SUPFAM" id="SSF103575">
    <property type="entry name" value="Plexin repeat"/>
    <property type="match status" value="1"/>
</dbReference>
<evidence type="ECO:0000256" key="1">
    <source>
        <dbReference type="ARBA" id="ARBA00004479"/>
    </source>
</evidence>
<keyword evidence="6" id="KW-0677">Repeat</keyword>
<dbReference type="PRINTS" id="PR01186">
    <property type="entry name" value="INTEGRINB"/>
</dbReference>
<dbReference type="InterPro" id="IPR000742">
    <property type="entry name" value="EGF"/>
</dbReference>
<dbReference type="InterPro" id="IPR014836">
    <property type="entry name" value="Integrin_bsu_cyt_dom"/>
</dbReference>
<evidence type="ECO:0000256" key="8">
    <source>
        <dbReference type="ARBA" id="ARBA00022989"/>
    </source>
</evidence>
<name>A0ABM4CWL2_HYDVU</name>
<evidence type="ECO:0000256" key="5">
    <source>
        <dbReference type="ARBA" id="ARBA00022729"/>
    </source>
</evidence>
<dbReference type="Gene3D" id="3.30.1680.10">
    <property type="entry name" value="ligand-binding face of the semaphorins, domain 2"/>
    <property type="match status" value="1"/>
</dbReference>
<evidence type="ECO:0000256" key="3">
    <source>
        <dbReference type="ARBA" id="ARBA00022536"/>
    </source>
</evidence>
<evidence type="ECO:0000256" key="9">
    <source>
        <dbReference type="ARBA" id="ARBA00023037"/>
    </source>
</evidence>
<keyword evidence="4 13" id="KW-0812">Transmembrane</keyword>
<dbReference type="InterPro" id="IPR002035">
    <property type="entry name" value="VWF_A"/>
</dbReference>
<dbReference type="PROSITE" id="PS00243">
    <property type="entry name" value="I_EGF_1"/>
    <property type="match status" value="1"/>
</dbReference>
<accession>A0ABM4CWL2</accession>
<evidence type="ECO:0000256" key="12">
    <source>
        <dbReference type="ARBA" id="ARBA00023180"/>
    </source>
</evidence>
<dbReference type="InterPro" id="IPR036465">
    <property type="entry name" value="vWFA_dom_sf"/>
</dbReference>
<dbReference type="RefSeq" id="XP_065666327.1">
    <property type="nucleotide sequence ID" value="XM_065810255.1"/>
</dbReference>
<keyword evidence="12" id="KW-0325">Glycoprotein</keyword>
<dbReference type="Pfam" id="PF17205">
    <property type="entry name" value="PSI_integrin"/>
    <property type="match status" value="1"/>
</dbReference>
<evidence type="ECO:0000256" key="10">
    <source>
        <dbReference type="ARBA" id="ARBA00023136"/>
    </source>
</evidence>
<dbReference type="Pfam" id="PF18372">
    <property type="entry name" value="I-EGF_1"/>
    <property type="match status" value="1"/>
</dbReference>